<dbReference type="GeneTree" id="ENSGT00390000006009"/>
<feature type="glycosylation site" description="N-linked (GlcNAc...) asparagine" evidence="11">
    <location>
        <position position="48"/>
    </location>
</feature>
<evidence type="ECO:0000256" key="5">
    <source>
        <dbReference type="ARBA" id="ARBA00022729"/>
    </source>
</evidence>
<dbReference type="AlphaFoldDB" id="A0A3Q2Z6U1"/>
<dbReference type="Ensembl" id="ENSHCOT00000023888.1">
    <property type="protein sequence ID" value="ENSHCOP00000027596.1"/>
    <property type="gene ID" value="ENSHCOG00000019547.1"/>
</dbReference>
<keyword evidence="4 9" id="KW-0964">Secreted</keyword>
<feature type="disulfide bond" evidence="10">
    <location>
        <begin position="171"/>
        <end position="218"/>
    </location>
</feature>
<dbReference type="STRING" id="109280.ENSHCOP00000027596"/>
<accession>A0A3Q2Z6U1</accession>
<dbReference type="OMA" id="CAWIRVH"/>
<dbReference type="SUPFAM" id="SSF57501">
    <property type="entry name" value="Cystine-knot cytokines"/>
    <property type="match status" value="1"/>
</dbReference>
<evidence type="ECO:0000256" key="4">
    <source>
        <dbReference type="ARBA" id="ARBA00022525"/>
    </source>
</evidence>
<evidence type="ECO:0000256" key="9">
    <source>
        <dbReference type="PIRNR" id="PIRNR008129"/>
    </source>
</evidence>
<keyword evidence="6 9" id="KW-0221">Differentiation</keyword>
<evidence type="ECO:0000256" key="2">
    <source>
        <dbReference type="ARBA" id="ARBA00007480"/>
    </source>
</evidence>
<organism evidence="13 14">
    <name type="scientific">Hippocampus comes</name>
    <name type="common">Tiger tail seahorse</name>
    <dbReference type="NCBI Taxonomy" id="109280"/>
    <lineage>
        <taxon>Eukaryota</taxon>
        <taxon>Metazoa</taxon>
        <taxon>Chordata</taxon>
        <taxon>Craniata</taxon>
        <taxon>Vertebrata</taxon>
        <taxon>Euteleostomi</taxon>
        <taxon>Actinopterygii</taxon>
        <taxon>Neopterygii</taxon>
        <taxon>Teleostei</taxon>
        <taxon>Neoteleostei</taxon>
        <taxon>Acanthomorphata</taxon>
        <taxon>Syngnathiaria</taxon>
        <taxon>Syngnathiformes</taxon>
        <taxon>Syngnathoidei</taxon>
        <taxon>Syngnathidae</taxon>
        <taxon>Hippocampus</taxon>
    </lineage>
</organism>
<comment type="subcellular location">
    <subcellularLocation>
        <location evidence="1 9">Secreted</location>
    </subcellularLocation>
</comment>
<dbReference type="GO" id="GO:0051216">
    <property type="term" value="P:cartilage development"/>
    <property type="evidence" value="ECO:0007669"/>
    <property type="project" value="UniProtKB-UniRule"/>
</dbReference>
<feature type="disulfide bond" evidence="10">
    <location>
        <begin position="194"/>
        <end position="203"/>
    </location>
</feature>
<dbReference type="InterPro" id="IPR008717">
    <property type="entry name" value="Noggin"/>
</dbReference>
<dbReference type="GO" id="GO:0001649">
    <property type="term" value="P:osteoblast differentiation"/>
    <property type="evidence" value="ECO:0007669"/>
    <property type="project" value="TreeGrafter"/>
</dbReference>
<keyword evidence="7 10" id="KW-1015">Disulfide bond</keyword>
<evidence type="ECO:0000256" key="10">
    <source>
        <dbReference type="PIRSR" id="PIRSR008129-1"/>
    </source>
</evidence>
<dbReference type="Proteomes" id="UP000264820">
    <property type="component" value="Unplaced"/>
</dbReference>
<dbReference type="Gene3D" id="1.10.287.520">
    <property type="entry name" value="Helix hairpin bin"/>
    <property type="match status" value="1"/>
</dbReference>
<feature type="region of interest" description="Disordered" evidence="12">
    <location>
        <begin position="62"/>
        <end position="97"/>
    </location>
</feature>
<protein>
    <recommendedName>
        <fullName evidence="9">Noggin</fullName>
    </recommendedName>
</protein>
<dbReference type="GO" id="GO:0045596">
    <property type="term" value="P:negative regulation of cell differentiation"/>
    <property type="evidence" value="ECO:0007669"/>
    <property type="project" value="InterPro"/>
</dbReference>
<evidence type="ECO:0000256" key="11">
    <source>
        <dbReference type="PIRSR" id="PIRSR008129-2"/>
    </source>
</evidence>
<feature type="disulfide bond" evidence="10">
    <location>
        <begin position="142"/>
        <end position="179"/>
    </location>
</feature>
<dbReference type="GO" id="GO:0030514">
    <property type="term" value="P:negative regulation of BMP signaling pathway"/>
    <property type="evidence" value="ECO:0007669"/>
    <property type="project" value="InterPro"/>
</dbReference>
<keyword evidence="3 9" id="KW-0217">Developmental protein</keyword>
<feature type="disulfide bond" evidence="10">
    <location>
        <begin position="165"/>
        <end position="216"/>
    </location>
</feature>
<dbReference type="PANTHER" id="PTHR10494">
    <property type="entry name" value="BONE MORPHOGENETIC PROTEIN INHIBITOR, NOGGIN"/>
    <property type="match status" value="1"/>
</dbReference>
<sequence>IFAIPFFLMNSIQMHYLLLRPVPSDHLPLVELKEDPDPSLDPRDNDLNETELRDALGGHFDAHFMSVHPPPERDEDVDRHRGREEEDEDADSDPLARLLLPTGPMSKDFRLLDSEAQQGKKPKASKKLRRRLQMWLWAYAACPVLHAWSDLGVRFWPRYVKSGRCFSKRSCSVPEGMRCVPAKARRLTLLRWRCVRKKAALKCAWIPVQYPVVSECKCSCAK</sequence>
<dbReference type="PIRSF" id="PIRSF008129">
    <property type="entry name" value="Noggin"/>
    <property type="match status" value="1"/>
</dbReference>
<evidence type="ECO:0000256" key="7">
    <source>
        <dbReference type="ARBA" id="ARBA00023157"/>
    </source>
</evidence>
<evidence type="ECO:0000256" key="12">
    <source>
        <dbReference type="SAM" id="MobiDB-lite"/>
    </source>
</evidence>
<evidence type="ECO:0000256" key="3">
    <source>
        <dbReference type="ARBA" id="ARBA00022473"/>
    </source>
</evidence>
<keyword evidence="14" id="KW-1185">Reference proteome</keyword>
<dbReference type="GO" id="GO:0005615">
    <property type="term" value="C:extracellular space"/>
    <property type="evidence" value="ECO:0007669"/>
    <property type="project" value="TreeGrafter"/>
</dbReference>
<feature type="compositionally biased region" description="Basic and acidic residues" evidence="12">
    <location>
        <begin position="70"/>
        <end position="84"/>
    </location>
</feature>
<keyword evidence="8 9" id="KW-0891">Chondrogenesis</keyword>
<proteinExistence type="inferred from homology"/>
<evidence type="ECO:0000313" key="14">
    <source>
        <dbReference type="Proteomes" id="UP000264820"/>
    </source>
</evidence>
<dbReference type="GO" id="GO:0009953">
    <property type="term" value="P:dorsal/ventral pattern formation"/>
    <property type="evidence" value="ECO:0007669"/>
    <property type="project" value="TreeGrafter"/>
</dbReference>
<evidence type="ECO:0000256" key="6">
    <source>
        <dbReference type="ARBA" id="ARBA00022782"/>
    </source>
</evidence>
<reference evidence="13" key="2">
    <citation type="submission" date="2025-09" db="UniProtKB">
        <authorList>
            <consortium name="Ensembl"/>
        </authorList>
    </citation>
    <scope>IDENTIFICATION</scope>
</reference>
<name>A0A3Q2Z6U1_HIPCM</name>
<evidence type="ECO:0000256" key="8">
    <source>
        <dbReference type="ARBA" id="ARBA00023188"/>
    </source>
</evidence>
<comment type="subunit">
    <text evidence="9">Homodimer.</text>
</comment>
<keyword evidence="5" id="KW-0732">Signal</keyword>
<dbReference type="PANTHER" id="PTHR10494:SF5">
    <property type="entry name" value="NOGGIN"/>
    <property type="match status" value="1"/>
</dbReference>
<dbReference type="InterPro" id="IPR029034">
    <property type="entry name" value="Cystine-knot_cytokine"/>
</dbReference>
<dbReference type="Pfam" id="PF05806">
    <property type="entry name" value="Noggin"/>
    <property type="match status" value="1"/>
</dbReference>
<reference evidence="13" key="1">
    <citation type="submission" date="2025-08" db="UniProtKB">
        <authorList>
            <consortium name="Ensembl"/>
        </authorList>
    </citation>
    <scope>IDENTIFICATION</scope>
</reference>
<evidence type="ECO:0000313" key="13">
    <source>
        <dbReference type="Ensembl" id="ENSHCOP00000027596.1"/>
    </source>
</evidence>
<comment type="similarity">
    <text evidence="2 9">Belongs to the noggin family.</text>
</comment>
<dbReference type="Gene3D" id="2.10.90.10">
    <property type="entry name" value="Cystine-knot cytokines"/>
    <property type="match status" value="1"/>
</dbReference>
<evidence type="ECO:0000256" key="1">
    <source>
        <dbReference type="ARBA" id="ARBA00004613"/>
    </source>
</evidence>